<keyword evidence="3" id="KW-1185">Reference proteome</keyword>
<dbReference type="AlphaFoldDB" id="A0A2K1DW74"/>
<dbReference type="Pfam" id="PF00027">
    <property type="entry name" value="cNMP_binding"/>
    <property type="match status" value="1"/>
</dbReference>
<evidence type="ECO:0000313" key="3">
    <source>
        <dbReference type="Proteomes" id="UP000236641"/>
    </source>
</evidence>
<dbReference type="InterPro" id="IPR018490">
    <property type="entry name" value="cNMP-bd_dom_sf"/>
</dbReference>
<dbReference type="OrthoDB" id="758145at2"/>
<comment type="caution">
    <text evidence="2">The sequence shown here is derived from an EMBL/GenBank/DDBJ whole genome shotgun (WGS) entry which is preliminary data.</text>
</comment>
<name>A0A2K1DW74_9FLAO</name>
<reference evidence="2 3" key="1">
    <citation type="submission" date="2018-01" db="EMBL/GenBank/DDBJ databases">
        <title>The draft genome of Hanstruepera neustonica JCM19743.</title>
        <authorList>
            <person name="He R.-H."/>
            <person name="Du Z.-J."/>
        </authorList>
    </citation>
    <scope>NUCLEOTIDE SEQUENCE [LARGE SCALE GENOMIC DNA]</scope>
    <source>
        <strain evidence="2 3">JCM19743</strain>
    </source>
</reference>
<dbReference type="CDD" id="cd00038">
    <property type="entry name" value="CAP_ED"/>
    <property type="match status" value="1"/>
</dbReference>
<dbReference type="InterPro" id="IPR014710">
    <property type="entry name" value="RmlC-like_jellyroll"/>
</dbReference>
<dbReference type="SMART" id="SM00100">
    <property type="entry name" value="cNMP"/>
    <property type="match status" value="1"/>
</dbReference>
<dbReference type="InterPro" id="IPR000595">
    <property type="entry name" value="cNMP-bd_dom"/>
</dbReference>
<evidence type="ECO:0000313" key="2">
    <source>
        <dbReference type="EMBL" id="PNQ72285.1"/>
    </source>
</evidence>
<dbReference type="SUPFAM" id="SSF51206">
    <property type="entry name" value="cAMP-binding domain-like"/>
    <property type="match status" value="1"/>
</dbReference>
<dbReference type="Gene3D" id="2.60.120.10">
    <property type="entry name" value="Jelly Rolls"/>
    <property type="match status" value="1"/>
</dbReference>
<protein>
    <recommendedName>
        <fullName evidence="1">Cyclic nucleotide-binding domain-containing protein</fullName>
    </recommendedName>
</protein>
<sequence>MNLNHNTANTISDPDSYQKFLDALRAIGTPVFYKKDEVVFTEGGKADFILLVEDGILRTWRLVNDKEVVLGFTFPGDLEASPISFITAVPSKETIDAICHTTCLKISREAFYKQIENQKFSEHIMQSILLEYIDVLIQRHMESKAHTAEENYINLLLKQPKLVNKIPLKDIASFLGISKERLSRIRKKHELT</sequence>
<evidence type="ECO:0000259" key="1">
    <source>
        <dbReference type="PROSITE" id="PS50042"/>
    </source>
</evidence>
<organism evidence="2 3">
    <name type="scientific">Hanstruepera neustonica</name>
    <dbReference type="NCBI Taxonomy" id="1445657"/>
    <lineage>
        <taxon>Bacteria</taxon>
        <taxon>Pseudomonadati</taxon>
        <taxon>Bacteroidota</taxon>
        <taxon>Flavobacteriia</taxon>
        <taxon>Flavobacteriales</taxon>
        <taxon>Flavobacteriaceae</taxon>
        <taxon>Hanstruepera</taxon>
    </lineage>
</organism>
<feature type="domain" description="Cyclic nucleotide-binding" evidence="1">
    <location>
        <begin position="13"/>
        <end position="115"/>
    </location>
</feature>
<dbReference type="Proteomes" id="UP000236641">
    <property type="component" value="Unassembled WGS sequence"/>
</dbReference>
<dbReference type="PROSITE" id="PS50042">
    <property type="entry name" value="CNMP_BINDING_3"/>
    <property type="match status" value="1"/>
</dbReference>
<dbReference type="EMBL" id="POWF01000009">
    <property type="protein sequence ID" value="PNQ72285.1"/>
    <property type="molecule type" value="Genomic_DNA"/>
</dbReference>
<accession>A0A2K1DW74</accession>
<gene>
    <name evidence="2" type="ORF">C1T31_12075</name>
</gene>
<proteinExistence type="predicted"/>
<dbReference type="RefSeq" id="WP_103052771.1">
    <property type="nucleotide sequence ID" value="NZ_POWF01000009.1"/>
</dbReference>